<keyword evidence="3" id="KW-1185">Reference proteome</keyword>
<gene>
    <name evidence="2" type="ORF">HYDPIDRAFT_178099</name>
</gene>
<dbReference type="InterPro" id="IPR004242">
    <property type="entry name" value="Transposase_21"/>
</dbReference>
<dbReference type="Pfam" id="PF02992">
    <property type="entry name" value="Transposase_21"/>
    <property type="match status" value="1"/>
</dbReference>
<proteinExistence type="predicted"/>
<evidence type="ECO:0000256" key="1">
    <source>
        <dbReference type="SAM" id="MobiDB-lite"/>
    </source>
</evidence>
<evidence type="ECO:0000313" key="3">
    <source>
        <dbReference type="Proteomes" id="UP000053820"/>
    </source>
</evidence>
<dbReference type="Proteomes" id="UP000053820">
    <property type="component" value="Unassembled WGS sequence"/>
</dbReference>
<reference evidence="2 3" key="1">
    <citation type="submission" date="2014-04" db="EMBL/GenBank/DDBJ databases">
        <title>Evolutionary Origins and Diversification of the Mycorrhizal Mutualists.</title>
        <authorList>
            <consortium name="DOE Joint Genome Institute"/>
            <consortium name="Mycorrhizal Genomics Consortium"/>
            <person name="Kohler A."/>
            <person name="Kuo A."/>
            <person name="Nagy L.G."/>
            <person name="Floudas D."/>
            <person name="Copeland A."/>
            <person name="Barry K.W."/>
            <person name="Cichocki N."/>
            <person name="Veneault-Fourrey C."/>
            <person name="LaButti K."/>
            <person name="Lindquist E.A."/>
            <person name="Lipzen A."/>
            <person name="Lundell T."/>
            <person name="Morin E."/>
            <person name="Murat C."/>
            <person name="Riley R."/>
            <person name="Ohm R."/>
            <person name="Sun H."/>
            <person name="Tunlid A."/>
            <person name="Henrissat B."/>
            <person name="Grigoriev I.V."/>
            <person name="Hibbett D.S."/>
            <person name="Martin F."/>
        </authorList>
    </citation>
    <scope>NUCLEOTIDE SEQUENCE [LARGE SCALE GENOMIC DNA]</scope>
    <source>
        <strain evidence="2 3">MD-312</strain>
    </source>
</reference>
<dbReference type="EMBL" id="KN839967">
    <property type="protein sequence ID" value="KIJ58220.1"/>
    <property type="molecule type" value="Genomic_DNA"/>
</dbReference>
<dbReference type="OrthoDB" id="2669721at2759"/>
<dbReference type="AlphaFoldDB" id="A0A0C9VKZ3"/>
<name>A0A0C9VKZ3_9AGAM</name>
<evidence type="ECO:0000313" key="2">
    <source>
        <dbReference type="EMBL" id="KIJ58220.1"/>
    </source>
</evidence>
<protein>
    <submittedName>
        <fullName evidence="2">Uncharacterized protein</fullName>
    </submittedName>
</protein>
<feature type="compositionally biased region" description="Low complexity" evidence="1">
    <location>
        <begin position="74"/>
        <end position="84"/>
    </location>
</feature>
<accession>A0A0C9VKZ3</accession>
<sequence>MFPASEQPSSDPNAYTCVCLKYCGGQPRQVSSSTWDRHIKAAETEGEKNEIRAARLLGEHAGASFNGPDQRAESSSADAGASADPSLPAYIRRASIPRRVPPNIDVEALAASAVLPKMKETMEYVQAIRNASLEDPVSKLDDEALHRIRNPPQAPVVIDKPSIRHSISTYLALEHSSQISYDKISISEQINYPQRDKMLSFHEVEKIIAQYTGVEKIEHDMCPNTCLAYTGPLAHLEACSTCGLSRWDEAKWTASNGRVKVAARKFITIPIGPQIQARMRSPESAREMRYLYERTLQVVEEMRRTGRISELDDVVMGWDYLGAFLNGDIKKNDTVLSVSLDGVQLYGSKESDCWIYIWIIINLSPDKRYKKVHVCPGGFIPGPNKPGNVDSFLFPGMHHVAALQNEGLEIWDADQDIVYKSDIYLLFVTADGPGLVYWDGLVGHCGKNGCRIYCGVRGRRKTNKSNYYPALLRPRDRACMGSNFPDVNVFSLPPGGSQDYADNLRKLVASPSKRQYDNNKTDTGITKPPLILGLKPSRSLGVPFTMTTDIMHIMGNINDLLIGLWRGTLDCDASDDKDLWDWACLKDSDDWDAHGALVEDAGHHFPGSFDRKPRNIAEKINTQYKTCEYQLYMLALAPALLYKVLDPPYWKNFCQLVRGIQLLCQHCISAEDVQTAHLLLCNWERDFEGLFYQMREDRLHFVRPVVHQIAHLAAETFQKGPPICYAQWTMERTIGNLGQEIRQPSNPYANLSQEGVRRCQVNALLAAMPELDNPPKGLPEGAVDLGDGYALLRKRDRRFAFPVRPHIQSIQDFLGPRREIPRIKRWARLKLPNGQIARSAWRELLKPIEKLRVSRNVKFILNDVIHFGEVQYFTRLAIDTRNHGDDEELNEEDLQDDERWQFTDVAIIRPYSVPDQDLLALSYQVLVSCKLLDDILIVNAKNIRSVVAMIPHAPQLPSGVTEDRFFMSEKPGLDVSNLGVPYGIYEDEDEDEDDASLE</sequence>
<feature type="region of interest" description="Disordered" evidence="1">
    <location>
        <begin position="61"/>
        <end position="84"/>
    </location>
</feature>
<organism evidence="2 3">
    <name type="scientific">Hydnomerulius pinastri MD-312</name>
    <dbReference type="NCBI Taxonomy" id="994086"/>
    <lineage>
        <taxon>Eukaryota</taxon>
        <taxon>Fungi</taxon>
        <taxon>Dikarya</taxon>
        <taxon>Basidiomycota</taxon>
        <taxon>Agaricomycotina</taxon>
        <taxon>Agaricomycetes</taxon>
        <taxon>Agaricomycetidae</taxon>
        <taxon>Boletales</taxon>
        <taxon>Boletales incertae sedis</taxon>
        <taxon>Leucogyrophana</taxon>
    </lineage>
</organism>
<dbReference type="HOGENOM" id="CLU_007337_0_1_1"/>